<dbReference type="GO" id="GO:0005929">
    <property type="term" value="C:cilium"/>
    <property type="evidence" value="ECO:0007669"/>
    <property type="project" value="UniProtKB-ARBA"/>
</dbReference>
<organism evidence="4">
    <name type="scientific">Timema poppense</name>
    <name type="common">Walking stick</name>
    <dbReference type="NCBI Taxonomy" id="170557"/>
    <lineage>
        <taxon>Eukaryota</taxon>
        <taxon>Metazoa</taxon>
        <taxon>Ecdysozoa</taxon>
        <taxon>Arthropoda</taxon>
        <taxon>Hexapoda</taxon>
        <taxon>Insecta</taxon>
        <taxon>Pterygota</taxon>
        <taxon>Neoptera</taxon>
        <taxon>Polyneoptera</taxon>
        <taxon>Phasmatodea</taxon>
        <taxon>Timematodea</taxon>
        <taxon>Timematoidea</taxon>
        <taxon>Timematidae</taxon>
        <taxon>Timema</taxon>
    </lineage>
</organism>
<name>A0A7R9DM99_TIMPO</name>
<dbReference type="InterPro" id="IPR048256">
    <property type="entry name" value="Tektin-like"/>
</dbReference>
<dbReference type="AlphaFoldDB" id="A0A7R9DM99"/>
<protein>
    <submittedName>
        <fullName evidence="4">Uncharacterized protein</fullName>
    </submittedName>
</protein>
<reference evidence="4" key="1">
    <citation type="submission" date="2020-11" db="EMBL/GenBank/DDBJ databases">
        <authorList>
            <person name="Tran Van P."/>
        </authorList>
    </citation>
    <scope>NUCLEOTIDE SEQUENCE</scope>
</reference>
<evidence type="ECO:0000256" key="3">
    <source>
        <dbReference type="SAM" id="MobiDB-lite"/>
    </source>
</evidence>
<evidence type="ECO:0000256" key="2">
    <source>
        <dbReference type="ARBA" id="ARBA00022490"/>
    </source>
</evidence>
<sequence>MLAEYNHHRVGPRMCKITIRHHFVFDICRERMLPSPHGPTRYGRSARRPSLHAPPNNKYKTILPTGTHIHEECTPKTNGAPFEIGTRMRGINYGCGDRVNFGGENYSSVLSNVVHVLRHNTTVLRVHTTLSPPCLKIPLSPLLHDISSFSRLVIIIEESCRDLVWGVHSEVRQLNGARAQASLRYLLRVQIQLEEDINIKINSLKIDEVDCMTIRQAMDYHAY</sequence>
<feature type="region of interest" description="Disordered" evidence="3">
    <location>
        <begin position="36"/>
        <end position="57"/>
    </location>
</feature>
<evidence type="ECO:0000256" key="1">
    <source>
        <dbReference type="ARBA" id="ARBA00004496"/>
    </source>
</evidence>
<gene>
    <name evidence="4" type="ORF">TPSB3V08_LOCUS10908</name>
</gene>
<evidence type="ECO:0000313" key="4">
    <source>
        <dbReference type="EMBL" id="CAD7416259.1"/>
    </source>
</evidence>
<dbReference type="EMBL" id="OD010734">
    <property type="protein sequence ID" value="CAD7416259.1"/>
    <property type="molecule type" value="Genomic_DNA"/>
</dbReference>
<proteinExistence type="predicted"/>
<accession>A0A7R9DM99</accession>
<dbReference type="GO" id="GO:0005737">
    <property type="term" value="C:cytoplasm"/>
    <property type="evidence" value="ECO:0007669"/>
    <property type="project" value="UniProtKB-SubCell"/>
</dbReference>
<dbReference type="Pfam" id="PF03148">
    <property type="entry name" value="Tektin"/>
    <property type="match status" value="1"/>
</dbReference>
<keyword evidence="2" id="KW-0963">Cytoplasm</keyword>
<comment type="subcellular location">
    <subcellularLocation>
        <location evidence="1">Cytoplasm</location>
    </subcellularLocation>
</comment>